<dbReference type="AlphaFoldDB" id="A0A0P1LKX5"/>
<evidence type="ECO:0000259" key="2">
    <source>
        <dbReference type="Pfam" id="PF13709"/>
    </source>
</evidence>
<name>A0A0P1LKX5_9BACT</name>
<accession>A0A0P1LNP9</accession>
<reference evidence="3 4" key="1">
    <citation type="submission" date="2015-11" db="EMBL/GenBank/DDBJ databases">
        <authorList>
            <person name="Zhang Y."/>
            <person name="Guo Z."/>
        </authorList>
    </citation>
    <scope>NUCLEOTIDE SEQUENCE [LARGE SCALE GENOMIC DNA]</scope>
    <source>
        <strain evidence="3">JGI-4</strain>
    </source>
</reference>
<accession>A0A0P1NT51</accession>
<accession>A0A0P1LVE2</accession>
<keyword evidence="1" id="KW-0472">Membrane</keyword>
<dbReference type="Gene3D" id="3.40.50.12140">
    <property type="entry name" value="Domain of unknown function DUF4159"/>
    <property type="match status" value="1"/>
</dbReference>
<accession>A0A0P1P2Q6</accession>
<dbReference type="Pfam" id="PF13709">
    <property type="entry name" value="DUF4159"/>
    <property type="match status" value="1"/>
</dbReference>
<evidence type="ECO:0000256" key="1">
    <source>
        <dbReference type="SAM" id="Phobius"/>
    </source>
</evidence>
<accession>A0A0P1LKX5</accession>
<accession>A0A0P1P509</accession>
<protein>
    <recommendedName>
        <fullName evidence="2">DUF4159 domain-containing protein</fullName>
    </recommendedName>
</protein>
<organism evidence="3 4">
    <name type="scientific">Candidatus Kryptonium thompsonii</name>
    <dbReference type="NCBI Taxonomy" id="1633631"/>
    <lineage>
        <taxon>Bacteria</taxon>
        <taxon>Pseudomonadati</taxon>
        <taxon>Candidatus Kryptoniota</taxon>
        <taxon>Candidatus Kryptonium</taxon>
    </lineage>
</organism>
<dbReference type="InterPro" id="IPR025297">
    <property type="entry name" value="DUF4159"/>
</dbReference>
<dbReference type="Proteomes" id="UP000182011">
    <property type="component" value="Unassembled WGS sequence"/>
</dbReference>
<accession>A0A0S4N795</accession>
<accession>A0A0P1MH98</accession>
<dbReference type="OrthoDB" id="9804083at2"/>
<gene>
    <name evidence="3" type="ORF">JGI4_01408</name>
</gene>
<evidence type="ECO:0000313" key="4">
    <source>
        <dbReference type="Proteomes" id="UP000182011"/>
    </source>
</evidence>
<feature type="domain" description="DUF4159" evidence="2">
    <location>
        <begin position="205"/>
        <end position="400"/>
    </location>
</feature>
<keyword evidence="1" id="KW-0812">Transmembrane</keyword>
<keyword evidence="1" id="KW-1133">Transmembrane helix</keyword>
<evidence type="ECO:0000313" key="3">
    <source>
        <dbReference type="EMBL" id="CUU06022.1"/>
    </source>
</evidence>
<proteinExistence type="predicted"/>
<sequence length="418" mass="47979">MRETNYKIPGVELSDKIARFIYENRKALLKFLIVAFFIHSIPVILNMKLPEKKEIKRPPTTVKFIQKPPRLTKSIEFRKMPTIVERVIQRFVSPQKPRMSARSMTTATVHGGTALASLARPGEYVERTYSPPAMLTGPSLNYDIMDTRHSGRTIKSLQEELISYTNFMDRFEGWLERGRSKEDWRGFLNVYQVQYRSSKSAPNGEPMWNYRPSALQNLQRYAMEVLPNLQLNLMGSIRLDSKNIMDVPILIMMGYDGEVIYTKNEVENLAKYLRSGGFLFIDDGLASAYGPFTRSVKQLIQDALGYDAVWERIPNSHPIYHIWKDFDGPPAGDDLARVDSRRPAREIYNYLEGIWLGGRLAVVLSNRGYTQAWGDWPYSTPPLDNTRQLQMGLNILIFAMNQPGGIVAKNKEKVVMQQ</sequence>
<accession>A0A0P1M7H6</accession>
<feature type="transmembrane region" description="Helical" evidence="1">
    <location>
        <begin position="27"/>
        <end position="47"/>
    </location>
</feature>
<dbReference type="EMBL" id="FAOP01000005">
    <property type="protein sequence ID" value="CUU06022.1"/>
    <property type="molecule type" value="Genomic_DNA"/>
</dbReference>
<dbReference type="RefSeq" id="WP_047134517.1">
    <property type="nucleotide sequence ID" value="NZ_CZVJ01000006.1"/>
</dbReference>
<accession>A0A0P1LGZ8</accession>
<dbReference type="STRING" id="1633631.GCA_001442925_01403"/>